<sequence>MIFRSALPDIEIPSLGVYQYATRNVNRIDDSKPVYIDAVTGAELTFGDLKRDSKRLAAGLQDRLGLKKGNVVAVISPNQIDYAVVFFGIIAAGGIPTLANPGQTPKDFQAQLYDSTASIIIAHPIALATVLEVAKNYKFPLSKIFLFGGEEIDGIRPYTDLLGDREAEPVVFTEKELKETPAFLCYSSGTTGRQKGVMTTHYNAVSNFEQYKTSEEVKLHSGLVIMGFLPFFHIYGLNAFINTSLSIGSTVVVIPKFDLTIFCTAIQKYKINMAHVVPPVILLLTKSPVARTFDFSSMQVFISGAAPLSEALASEFYSIYKIPIKQGYGLTETSPVTHLGSALNPVVGSVGKLCANVEAKIISEDGKELGYNEPGELCLRGPNIMKGYWNNKEATDACFDSEGFFHSGDIAIVASIDEDGNFFIVDRLKELIKYKGFQVAPAELEALLLTHKSVVDAAVIGVWSHSEATEYPIAYIQVKPGVKQTDELKKDIQKYVADNAAPHKRLRGGVVFVEQVPKSASGKILRRLLKAKSQHKL</sequence>
<dbReference type="GO" id="GO:0016405">
    <property type="term" value="F:CoA-ligase activity"/>
    <property type="evidence" value="ECO:0007669"/>
    <property type="project" value="TreeGrafter"/>
</dbReference>
<dbReference type="Gene3D" id="3.40.50.12780">
    <property type="entry name" value="N-terminal domain of ligase-like"/>
    <property type="match status" value="1"/>
</dbReference>
<dbReference type="CDD" id="cd05911">
    <property type="entry name" value="Firefly_Luc_like"/>
    <property type="match status" value="1"/>
</dbReference>
<dbReference type="InterPro" id="IPR000873">
    <property type="entry name" value="AMP-dep_synth/lig_dom"/>
</dbReference>
<dbReference type="PANTHER" id="PTHR24096:SF149">
    <property type="entry name" value="AMP-BINDING DOMAIN-CONTAINING PROTEIN-RELATED"/>
    <property type="match status" value="1"/>
</dbReference>
<keyword evidence="3" id="KW-0547">Nucleotide-binding</keyword>
<dbReference type="Gene3D" id="3.30.300.30">
    <property type="match status" value="1"/>
</dbReference>
<accession>A0A9N9AQ53</accession>
<evidence type="ECO:0000256" key="4">
    <source>
        <dbReference type="ARBA" id="ARBA00022840"/>
    </source>
</evidence>
<evidence type="ECO:0000313" key="7">
    <source>
        <dbReference type="EMBL" id="CAG8540944.1"/>
    </source>
</evidence>
<name>A0A9N9AQ53_9GLOM</name>
<dbReference type="SUPFAM" id="SSF56801">
    <property type="entry name" value="Acetyl-CoA synthetase-like"/>
    <property type="match status" value="1"/>
</dbReference>
<protein>
    <submittedName>
        <fullName evidence="7">105_t:CDS:1</fullName>
    </submittedName>
</protein>
<dbReference type="AlphaFoldDB" id="A0A9N9AQ53"/>
<proteinExistence type="inferred from homology"/>
<dbReference type="OrthoDB" id="1898221at2759"/>
<dbReference type="InterPro" id="IPR042099">
    <property type="entry name" value="ANL_N_sf"/>
</dbReference>
<evidence type="ECO:0000259" key="6">
    <source>
        <dbReference type="Pfam" id="PF13193"/>
    </source>
</evidence>
<reference evidence="7" key="1">
    <citation type="submission" date="2021-06" db="EMBL/GenBank/DDBJ databases">
        <authorList>
            <person name="Kallberg Y."/>
            <person name="Tangrot J."/>
            <person name="Rosling A."/>
        </authorList>
    </citation>
    <scope>NUCLEOTIDE SEQUENCE</scope>
    <source>
        <strain evidence="7">IA702</strain>
    </source>
</reference>
<keyword evidence="2" id="KW-0436">Ligase</keyword>
<dbReference type="InterPro" id="IPR025110">
    <property type="entry name" value="AMP-bd_C"/>
</dbReference>
<dbReference type="EMBL" id="CAJVPJ010000595">
    <property type="protein sequence ID" value="CAG8540944.1"/>
    <property type="molecule type" value="Genomic_DNA"/>
</dbReference>
<feature type="domain" description="AMP-dependent synthetase/ligase" evidence="5">
    <location>
        <begin position="31"/>
        <end position="389"/>
    </location>
</feature>
<keyword evidence="4" id="KW-0067">ATP-binding</keyword>
<feature type="domain" description="AMP-binding enzyme C-terminal" evidence="6">
    <location>
        <begin position="443"/>
        <end position="523"/>
    </location>
</feature>
<comment type="similarity">
    <text evidence="1">Belongs to the ATP-dependent AMP-binding enzyme family.</text>
</comment>
<dbReference type="Proteomes" id="UP000789572">
    <property type="component" value="Unassembled WGS sequence"/>
</dbReference>
<dbReference type="Pfam" id="PF00501">
    <property type="entry name" value="AMP-binding"/>
    <property type="match status" value="1"/>
</dbReference>
<organism evidence="7 8">
    <name type="scientific">Paraglomus occultum</name>
    <dbReference type="NCBI Taxonomy" id="144539"/>
    <lineage>
        <taxon>Eukaryota</taxon>
        <taxon>Fungi</taxon>
        <taxon>Fungi incertae sedis</taxon>
        <taxon>Mucoromycota</taxon>
        <taxon>Glomeromycotina</taxon>
        <taxon>Glomeromycetes</taxon>
        <taxon>Paraglomerales</taxon>
        <taxon>Paraglomeraceae</taxon>
        <taxon>Paraglomus</taxon>
    </lineage>
</organism>
<keyword evidence="8" id="KW-1185">Reference proteome</keyword>
<gene>
    <name evidence="7" type="ORF">POCULU_LOCUS4532</name>
</gene>
<dbReference type="PANTHER" id="PTHR24096">
    <property type="entry name" value="LONG-CHAIN-FATTY-ACID--COA LIGASE"/>
    <property type="match status" value="1"/>
</dbReference>
<evidence type="ECO:0000313" key="8">
    <source>
        <dbReference type="Proteomes" id="UP000789572"/>
    </source>
</evidence>
<dbReference type="GO" id="GO:0005524">
    <property type="term" value="F:ATP binding"/>
    <property type="evidence" value="ECO:0007669"/>
    <property type="project" value="UniProtKB-KW"/>
</dbReference>
<evidence type="ECO:0000256" key="3">
    <source>
        <dbReference type="ARBA" id="ARBA00022741"/>
    </source>
</evidence>
<dbReference type="FunFam" id="3.40.50.12780:FF:000003">
    <property type="entry name" value="Long-chain-fatty-acid--CoA ligase FadD"/>
    <property type="match status" value="1"/>
</dbReference>
<dbReference type="FunFam" id="3.30.300.30:FF:000007">
    <property type="entry name" value="4-coumarate--CoA ligase 2"/>
    <property type="match status" value="1"/>
</dbReference>
<comment type="caution">
    <text evidence="7">The sequence shown here is derived from an EMBL/GenBank/DDBJ whole genome shotgun (WGS) entry which is preliminary data.</text>
</comment>
<evidence type="ECO:0000256" key="1">
    <source>
        <dbReference type="ARBA" id="ARBA00006432"/>
    </source>
</evidence>
<evidence type="ECO:0000259" key="5">
    <source>
        <dbReference type="Pfam" id="PF00501"/>
    </source>
</evidence>
<dbReference type="InterPro" id="IPR045851">
    <property type="entry name" value="AMP-bd_C_sf"/>
</dbReference>
<evidence type="ECO:0000256" key="2">
    <source>
        <dbReference type="ARBA" id="ARBA00022598"/>
    </source>
</evidence>
<dbReference type="Pfam" id="PF13193">
    <property type="entry name" value="AMP-binding_C"/>
    <property type="match status" value="1"/>
</dbReference>